<dbReference type="OrthoDB" id="9809583at2"/>
<protein>
    <submittedName>
        <fullName evidence="3">Uncharacterized protein</fullName>
    </submittedName>
</protein>
<dbReference type="RefSeq" id="WP_132750455.1">
    <property type="nucleotide sequence ID" value="NZ_SLXH01000025.1"/>
</dbReference>
<proteinExistence type="predicted"/>
<feature type="chain" id="PRO_5020288597" evidence="2">
    <location>
        <begin position="22"/>
        <end position="348"/>
    </location>
</feature>
<evidence type="ECO:0000313" key="4">
    <source>
        <dbReference type="Proteomes" id="UP000295182"/>
    </source>
</evidence>
<accession>A0A4R2N4I7</accession>
<organism evidence="3 4">
    <name type="scientific">Simplicispira metamorpha</name>
    <dbReference type="NCBI Taxonomy" id="80881"/>
    <lineage>
        <taxon>Bacteria</taxon>
        <taxon>Pseudomonadati</taxon>
        <taxon>Pseudomonadota</taxon>
        <taxon>Betaproteobacteria</taxon>
        <taxon>Burkholderiales</taxon>
        <taxon>Comamonadaceae</taxon>
        <taxon>Simplicispira</taxon>
    </lineage>
</organism>
<feature type="compositionally biased region" description="Polar residues" evidence="1">
    <location>
        <begin position="315"/>
        <end position="333"/>
    </location>
</feature>
<dbReference type="EMBL" id="SLXH01000025">
    <property type="protein sequence ID" value="TCP15379.1"/>
    <property type="molecule type" value="Genomic_DNA"/>
</dbReference>
<name>A0A4R2N4I7_9BURK</name>
<keyword evidence="2" id="KW-0732">Signal</keyword>
<keyword evidence="4" id="KW-1185">Reference proteome</keyword>
<feature type="region of interest" description="Disordered" evidence="1">
    <location>
        <begin position="303"/>
        <end position="335"/>
    </location>
</feature>
<comment type="caution">
    <text evidence="3">The sequence shown here is derived from an EMBL/GenBank/DDBJ whole genome shotgun (WGS) entry which is preliminary data.</text>
</comment>
<evidence type="ECO:0000256" key="2">
    <source>
        <dbReference type="SAM" id="SignalP"/>
    </source>
</evidence>
<evidence type="ECO:0000256" key="1">
    <source>
        <dbReference type="SAM" id="MobiDB-lite"/>
    </source>
</evidence>
<reference evidence="3 4" key="1">
    <citation type="submission" date="2019-03" db="EMBL/GenBank/DDBJ databases">
        <title>Genomic Encyclopedia of Type Strains, Phase IV (KMG-IV): sequencing the most valuable type-strain genomes for metagenomic binning, comparative biology and taxonomic classification.</title>
        <authorList>
            <person name="Goeker M."/>
        </authorList>
    </citation>
    <scope>NUCLEOTIDE SEQUENCE [LARGE SCALE GENOMIC DNA]</scope>
    <source>
        <strain evidence="3 4">DSM 1837</strain>
    </source>
</reference>
<dbReference type="AlphaFoldDB" id="A0A4R2N4I7"/>
<gene>
    <name evidence="3" type="ORF">EV674_12564</name>
</gene>
<dbReference type="Proteomes" id="UP000295182">
    <property type="component" value="Unassembled WGS sequence"/>
</dbReference>
<feature type="signal peptide" evidence="2">
    <location>
        <begin position="1"/>
        <end position="21"/>
    </location>
</feature>
<evidence type="ECO:0000313" key="3">
    <source>
        <dbReference type="EMBL" id="TCP15379.1"/>
    </source>
</evidence>
<sequence>MAKLEKIIGAAALWLPALACAQGALENPANNATDSGIGIISGWHCSATRVEAIVDGKSIGFAYVGSERMDTASICGKSNTGFALLINFNNLSRGAHNLKIYANGALFGESNFKTTQSGGTAFLTNKSRTVDVVDFPSPGATATLSWSESKQSFVVTNINTNPNPPVPVPTGLTKLYGRVAISYHFDYSGSIYSESFSFSSANYNQFNNELTATVDGKNKEVSCAVINQAGYEFVCSIKEPRGARDSFLFNVSASGALAGRFEYCPPSVSDYDCGTGLVLHPDGSVVGNVVARSTAGLGIPSAAAASAPESKDQLKAQQLQREAQTPSTQSATPEQLDAVREALERLAP</sequence>